<organism evidence="8 9">
    <name type="scientific">Merluccius polli</name>
    <name type="common">Benguela hake</name>
    <name type="synonym">Merluccius cadenati</name>
    <dbReference type="NCBI Taxonomy" id="89951"/>
    <lineage>
        <taxon>Eukaryota</taxon>
        <taxon>Metazoa</taxon>
        <taxon>Chordata</taxon>
        <taxon>Craniata</taxon>
        <taxon>Vertebrata</taxon>
        <taxon>Euteleostomi</taxon>
        <taxon>Actinopterygii</taxon>
        <taxon>Neopterygii</taxon>
        <taxon>Teleostei</taxon>
        <taxon>Neoteleostei</taxon>
        <taxon>Acanthomorphata</taxon>
        <taxon>Zeiogadaria</taxon>
        <taxon>Gadariae</taxon>
        <taxon>Gadiformes</taxon>
        <taxon>Gadoidei</taxon>
        <taxon>Merlucciidae</taxon>
        <taxon>Merluccius</taxon>
    </lineage>
</organism>
<protein>
    <recommendedName>
        <fullName evidence="5">dCMP deaminase</fullName>
        <ecNumber evidence="4">3.5.4.12</ecNumber>
    </recommendedName>
    <alternativeName>
        <fullName evidence="5">dCMP deaminase</fullName>
    </alternativeName>
</protein>
<dbReference type="InterPro" id="IPR016193">
    <property type="entry name" value="Cytidine_deaminase-like"/>
</dbReference>
<accession>A0AA47NYE4</accession>
<dbReference type="Gene3D" id="3.40.140.10">
    <property type="entry name" value="Cytidine Deaminase, domain 2"/>
    <property type="match status" value="1"/>
</dbReference>
<dbReference type="EC" id="3.5.4.12" evidence="4"/>
<evidence type="ECO:0000256" key="4">
    <source>
        <dbReference type="ARBA" id="ARBA00038938"/>
    </source>
</evidence>
<dbReference type="InterPro" id="IPR015517">
    <property type="entry name" value="dCMP_deaminase-rel"/>
</dbReference>
<evidence type="ECO:0000256" key="3">
    <source>
        <dbReference type="ARBA" id="ARBA00022801"/>
    </source>
</evidence>
<comment type="caution">
    <text evidence="8">The sequence shown here is derived from an EMBL/GenBank/DDBJ whole genome shotgun (WGS) entry which is preliminary data.</text>
</comment>
<dbReference type="Pfam" id="PF00383">
    <property type="entry name" value="dCMP_cyt_deam_1"/>
    <property type="match status" value="1"/>
</dbReference>
<feature type="domain" description="CMP/dCMP-type deaminase" evidence="7">
    <location>
        <begin position="1"/>
        <end position="55"/>
    </location>
</feature>
<reference evidence="8" key="1">
    <citation type="journal article" date="2023" name="Front. Mar. Sci.">
        <title>A new Merluccius polli reference genome to investigate the effects of global change in West African waters.</title>
        <authorList>
            <person name="Mateo J.L."/>
            <person name="Blanco-Fernandez C."/>
            <person name="Garcia-Vazquez E."/>
            <person name="Machado-Schiaffino G."/>
        </authorList>
    </citation>
    <scope>NUCLEOTIDE SEQUENCE</scope>
    <source>
        <strain evidence="8">C29</strain>
        <tissue evidence="8">Fin</tissue>
    </source>
</reference>
<evidence type="ECO:0000259" key="7">
    <source>
        <dbReference type="PROSITE" id="PS51747"/>
    </source>
</evidence>
<evidence type="ECO:0000256" key="2">
    <source>
        <dbReference type="ARBA" id="ARBA00022727"/>
    </source>
</evidence>
<keyword evidence="2" id="KW-0545">Nucleotide biosynthesis</keyword>
<comment type="cofactor">
    <cofactor evidence="1">
        <name>Zn(2+)</name>
        <dbReference type="ChEBI" id="CHEBI:29105"/>
    </cofactor>
</comment>
<dbReference type="PROSITE" id="PS51747">
    <property type="entry name" value="CYT_DCMP_DEAMINASES_2"/>
    <property type="match status" value="1"/>
</dbReference>
<evidence type="ECO:0000256" key="5">
    <source>
        <dbReference type="ARBA" id="ARBA00041763"/>
    </source>
</evidence>
<name>A0AA47NYE4_MERPO</name>
<feature type="compositionally biased region" description="Basic and acidic residues" evidence="6">
    <location>
        <begin position="116"/>
        <end position="129"/>
    </location>
</feature>
<evidence type="ECO:0000313" key="9">
    <source>
        <dbReference type="Proteomes" id="UP001174136"/>
    </source>
</evidence>
<evidence type="ECO:0000256" key="6">
    <source>
        <dbReference type="SAM" id="MobiDB-lite"/>
    </source>
</evidence>
<feature type="region of interest" description="Disordered" evidence="6">
    <location>
        <begin position="85"/>
        <end position="131"/>
    </location>
</feature>
<evidence type="ECO:0000313" key="8">
    <source>
        <dbReference type="EMBL" id="KAK0143481.1"/>
    </source>
</evidence>
<keyword evidence="9" id="KW-1185">Reference proteome</keyword>
<dbReference type="SUPFAM" id="SSF53927">
    <property type="entry name" value="Cytidine deaminase-like"/>
    <property type="match status" value="1"/>
</dbReference>
<feature type="compositionally biased region" description="Gly residues" evidence="6">
    <location>
        <begin position="106"/>
        <end position="115"/>
    </location>
</feature>
<dbReference type="EMBL" id="JAOPHQ010003413">
    <property type="protein sequence ID" value="KAK0143481.1"/>
    <property type="molecule type" value="Genomic_DNA"/>
</dbReference>
<dbReference type="InterPro" id="IPR002125">
    <property type="entry name" value="CMP_dCMP_dom"/>
</dbReference>
<dbReference type="GO" id="GO:0004132">
    <property type="term" value="F:dCMP deaminase activity"/>
    <property type="evidence" value="ECO:0007669"/>
    <property type="project" value="TreeGrafter"/>
</dbReference>
<proteinExistence type="predicted"/>
<keyword evidence="3" id="KW-0378">Hydrolase</keyword>
<gene>
    <name evidence="8" type="primary">Dctd_1</name>
    <name evidence="8" type="ORF">N1851_018393</name>
</gene>
<evidence type="ECO:0000256" key="1">
    <source>
        <dbReference type="ARBA" id="ARBA00001947"/>
    </source>
</evidence>
<dbReference type="GO" id="GO:0005737">
    <property type="term" value="C:cytoplasm"/>
    <property type="evidence" value="ECO:0007669"/>
    <property type="project" value="TreeGrafter"/>
</dbReference>
<sequence>MNKNSADVKGCTIYVALFPCNECAKLIIQAGIKDVVFLSDKYHDSPMMTASRRLLSIAGIEYRDFKPKRKQITVDFDSLNPKKMKDNLEMTRVEEEEEEEEEEEGGGGGGGGGGKTKVDQQRRHDEAPERNVAAFLLYVHGPGFDQR</sequence>
<dbReference type="Proteomes" id="UP001174136">
    <property type="component" value="Unassembled WGS sequence"/>
</dbReference>
<dbReference type="AlphaFoldDB" id="A0AA47NYE4"/>
<feature type="compositionally biased region" description="Acidic residues" evidence="6">
    <location>
        <begin position="94"/>
        <end position="105"/>
    </location>
</feature>
<dbReference type="PANTHER" id="PTHR11086">
    <property type="entry name" value="DEOXYCYTIDYLATE DEAMINASE-RELATED"/>
    <property type="match status" value="1"/>
</dbReference>
<dbReference type="PANTHER" id="PTHR11086:SF18">
    <property type="entry name" value="DEOXYCYTIDYLATE DEAMINASE"/>
    <property type="match status" value="1"/>
</dbReference>